<feature type="compositionally biased region" description="Polar residues" evidence="3">
    <location>
        <begin position="400"/>
        <end position="409"/>
    </location>
</feature>
<dbReference type="OrthoDB" id="447516at2759"/>
<feature type="region of interest" description="Disordered" evidence="3">
    <location>
        <begin position="302"/>
        <end position="325"/>
    </location>
</feature>
<evidence type="ECO:0000256" key="3">
    <source>
        <dbReference type="SAM" id="MobiDB-lite"/>
    </source>
</evidence>
<evidence type="ECO:0000256" key="1">
    <source>
        <dbReference type="ARBA" id="ARBA00004123"/>
    </source>
</evidence>
<dbReference type="PANTHER" id="PTHR23348:SF42">
    <property type="entry name" value="PERIAXIN"/>
    <property type="match status" value="1"/>
</dbReference>
<sequence length="616" mass="66797">MPNIDISRPKGKIEGPDVEMEGGIGGKFKMPHMKMPDIDISLPMGKIEGPDVEMEGGTGGKFKMPHMQMPNIDISLPKGKIEGPDVEMEGSTGGKFKMPHMKMPNIDISLPKGKIEGPETEIQVEGGKFKMPHFNMPSVDASLPKGKIEGPNIEMEGGTGGKFKMPNIDISLPKGKIDGPDVEMEGRTGGKFKMPHMKMPNIDISLPKGKIEGPDVEMEGRTGGKFKMPHMKLPNIDISLPKGKIEGPDVEMEGSTGGKFKMPHMKMPNIDISLPKGKIEGPETEIQVEGLFDVSLKGEGSSSSLNCEKAASPHKGSTDNKGTFSGKIKVPKVELTSPYGKMAAEGDDMEISVKSGKVEDTKGLKVISDMTAFAGFSEDLSKDVVSSHARTDMLDRDSSESPASSTMEFSSAKVKTWSKVESQSRESEERESSTWFKVPKFTLKPHSTGFLQITPEGSPQALRKGEVGGEADVLGSFCLNTPGLHSTTQKMSEEHHVSSAQEGTLTMVTKTTRITQHTVTTETQAGESSATTTTTHKVGCESNELSVILLAERTRGYCAVQADWMDVAALIPLKDAPQPEEGLTRIRLTRWLEIWIFQVGYGCFKTVETVQEAVKL</sequence>
<reference evidence="4 5" key="1">
    <citation type="submission" date="2019-03" db="EMBL/GenBank/DDBJ databases">
        <title>First draft genome of Liparis tanakae, snailfish: a comprehensive survey of snailfish specific genes.</title>
        <authorList>
            <person name="Kim W."/>
            <person name="Song I."/>
            <person name="Jeong J.-H."/>
            <person name="Kim D."/>
            <person name="Kim S."/>
            <person name="Ryu S."/>
            <person name="Song J.Y."/>
            <person name="Lee S.K."/>
        </authorList>
    </citation>
    <scope>NUCLEOTIDE SEQUENCE [LARGE SCALE GENOMIC DNA]</scope>
    <source>
        <tissue evidence="4">Muscle</tissue>
    </source>
</reference>
<dbReference type="GO" id="GO:0005634">
    <property type="term" value="C:nucleus"/>
    <property type="evidence" value="ECO:0007669"/>
    <property type="project" value="UniProtKB-SubCell"/>
</dbReference>
<feature type="region of interest" description="Disordered" evidence="3">
    <location>
        <begin position="189"/>
        <end position="214"/>
    </location>
</feature>
<dbReference type="InterPro" id="IPR052082">
    <property type="entry name" value="Myelin_sheath_structural"/>
</dbReference>
<protein>
    <submittedName>
        <fullName evidence="4">Neuroblast differentiation-associated protein AHNAK</fullName>
    </submittedName>
</protein>
<name>A0A4Z2HLN1_9TELE</name>
<organism evidence="4 5">
    <name type="scientific">Liparis tanakae</name>
    <name type="common">Tanaka's snailfish</name>
    <dbReference type="NCBI Taxonomy" id="230148"/>
    <lineage>
        <taxon>Eukaryota</taxon>
        <taxon>Metazoa</taxon>
        <taxon>Chordata</taxon>
        <taxon>Craniata</taxon>
        <taxon>Vertebrata</taxon>
        <taxon>Euteleostomi</taxon>
        <taxon>Actinopterygii</taxon>
        <taxon>Neopterygii</taxon>
        <taxon>Teleostei</taxon>
        <taxon>Neoteleostei</taxon>
        <taxon>Acanthomorphata</taxon>
        <taxon>Eupercaria</taxon>
        <taxon>Perciformes</taxon>
        <taxon>Cottioidei</taxon>
        <taxon>Cottales</taxon>
        <taxon>Liparidae</taxon>
        <taxon>Liparis</taxon>
    </lineage>
</organism>
<dbReference type="GO" id="GO:0005737">
    <property type="term" value="C:cytoplasm"/>
    <property type="evidence" value="ECO:0007669"/>
    <property type="project" value="TreeGrafter"/>
</dbReference>
<proteinExistence type="predicted"/>
<evidence type="ECO:0000256" key="2">
    <source>
        <dbReference type="ARBA" id="ARBA00023242"/>
    </source>
</evidence>
<dbReference type="GO" id="GO:0043484">
    <property type="term" value="P:regulation of RNA splicing"/>
    <property type="evidence" value="ECO:0007669"/>
    <property type="project" value="TreeGrafter"/>
</dbReference>
<gene>
    <name evidence="4" type="primary">AHNAK_8</name>
    <name evidence="4" type="ORF">EYF80_023903</name>
</gene>
<dbReference type="GO" id="GO:0032287">
    <property type="term" value="P:peripheral nervous system myelin maintenance"/>
    <property type="evidence" value="ECO:0007669"/>
    <property type="project" value="TreeGrafter"/>
</dbReference>
<keyword evidence="2" id="KW-0539">Nucleus</keyword>
<comment type="subcellular location">
    <subcellularLocation>
        <location evidence="1">Nucleus</location>
    </subcellularLocation>
</comment>
<dbReference type="PANTHER" id="PTHR23348">
    <property type="entry name" value="PERIAXIN/AHNAK"/>
    <property type="match status" value="1"/>
</dbReference>
<feature type="region of interest" description="Disordered" evidence="3">
    <location>
        <begin position="392"/>
        <end position="411"/>
    </location>
</feature>
<dbReference type="Proteomes" id="UP000314294">
    <property type="component" value="Unassembled WGS sequence"/>
</dbReference>
<dbReference type="AlphaFoldDB" id="A0A4Z2HLN1"/>
<keyword evidence="5" id="KW-1185">Reference proteome</keyword>
<evidence type="ECO:0000313" key="4">
    <source>
        <dbReference type="EMBL" id="TNN65903.1"/>
    </source>
</evidence>
<accession>A0A4Z2HLN1</accession>
<comment type="caution">
    <text evidence="4">The sequence shown here is derived from an EMBL/GenBank/DDBJ whole genome shotgun (WGS) entry which is preliminary data.</text>
</comment>
<dbReference type="EMBL" id="SRLO01000228">
    <property type="protein sequence ID" value="TNN65903.1"/>
    <property type="molecule type" value="Genomic_DNA"/>
</dbReference>
<feature type="region of interest" description="Disordered" evidence="3">
    <location>
        <begin position="1"/>
        <end position="20"/>
    </location>
</feature>
<evidence type="ECO:0000313" key="5">
    <source>
        <dbReference type="Proteomes" id="UP000314294"/>
    </source>
</evidence>
<feature type="region of interest" description="Disordered" evidence="3">
    <location>
        <begin position="239"/>
        <end position="266"/>
    </location>
</feature>